<reference evidence="1 2" key="1">
    <citation type="submission" date="2016-10" db="EMBL/GenBank/DDBJ databases">
        <authorList>
            <person name="de Groot N.N."/>
        </authorList>
    </citation>
    <scope>NUCLEOTIDE SEQUENCE [LARGE SCALE GENOMIC DNA]</scope>
    <source>
        <strain evidence="1 2">DSM 24015</strain>
    </source>
</reference>
<organism evidence="1 2">
    <name type="scientific">Riemerella columbipharyngis</name>
    <dbReference type="NCBI Taxonomy" id="1071918"/>
    <lineage>
        <taxon>Bacteria</taxon>
        <taxon>Pseudomonadati</taxon>
        <taxon>Bacteroidota</taxon>
        <taxon>Flavobacteriia</taxon>
        <taxon>Flavobacteriales</taxon>
        <taxon>Weeksellaceae</taxon>
        <taxon>Riemerella</taxon>
    </lineage>
</organism>
<dbReference type="RefSeq" id="WP_092737759.1">
    <property type="nucleotide sequence ID" value="NZ_FNAS01000020.1"/>
</dbReference>
<dbReference type="EMBL" id="FNAS01000020">
    <property type="protein sequence ID" value="SDE71932.1"/>
    <property type="molecule type" value="Genomic_DNA"/>
</dbReference>
<evidence type="ECO:0000313" key="1">
    <source>
        <dbReference type="EMBL" id="SDE71932.1"/>
    </source>
</evidence>
<name>A0A1G7F7R4_9FLAO</name>
<keyword evidence="2" id="KW-1185">Reference proteome</keyword>
<dbReference type="InterPro" id="IPR053842">
    <property type="entry name" value="NikA-like"/>
</dbReference>
<accession>A0A1G7F7R4</accession>
<dbReference type="Pfam" id="PF21983">
    <property type="entry name" value="NikA-like"/>
    <property type="match status" value="1"/>
</dbReference>
<gene>
    <name evidence="1" type="ORF">SAMN05421544_12015</name>
</gene>
<sequence length="144" mass="17196">MIDFNWDLSHISDTDLEDFERKFLEEKQKRELAEKRKHWGKLGGRPAPKGVRNVQKNLRLREDEYLKIEQKSKEVGLSVSEFLRRSALEIPLPDPVRNNELIKAQIHFKRIANYFQKKIWSVEEKREVIDEIKKVSSIIKKNLK</sequence>
<dbReference type="Proteomes" id="UP000198517">
    <property type="component" value="Unassembled WGS sequence"/>
</dbReference>
<proteinExistence type="predicted"/>
<dbReference type="OrthoDB" id="1434369at2"/>
<dbReference type="STRING" id="1071918.SAMN05421544_12015"/>
<dbReference type="AlphaFoldDB" id="A0A1G7F7R4"/>
<evidence type="ECO:0000313" key="2">
    <source>
        <dbReference type="Proteomes" id="UP000198517"/>
    </source>
</evidence>
<protein>
    <submittedName>
        <fullName evidence="1">Uncharacterized protein</fullName>
    </submittedName>
</protein>